<evidence type="ECO:0000256" key="4">
    <source>
        <dbReference type="ARBA" id="ARBA00022989"/>
    </source>
</evidence>
<dbReference type="FunFam" id="1.20.1250.20:FF:000172">
    <property type="entry name" value="MFS multidrug resistance transporter"/>
    <property type="match status" value="1"/>
</dbReference>
<feature type="transmembrane region" description="Helical" evidence="8">
    <location>
        <begin position="382"/>
        <end position="401"/>
    </location>
</feature>
<feature type="transmembrane region" description="Helical" evidence="8">
    <location>
        <begin position="278"/>
        <end position="300"/>
    </location>
</feature>
<dbReference type="AlphaFoldDB" id="A0A077WHT8"/>
<protein>
    <recommendedName>
        <fullName evidence="9">Major facilitator superfamily (MFS) profile domain-containing protein</fullName>
    </recommendedName>
</protein>
<feature type="transmembrane region" description="Helical" evidence="8">
    <location>
        <begin position="205"/>
        <end position="225"/>
    </location>
</feature>
<keyword evidence="3 8" id="KW-0812">Transmembrane</keyword>
<dbReference type="PANTHER" id="PTHR23502:SF51">
    <property type="entry name" value="QUINIDINE RESISTANCE PROTEIN 1-RELATED"/>
    <property type="match status" value="1"/>
</dbReference>
<dbReference type="EMBL" id="LK023320">
    <property type="protein sequence ID" value="CDS06563.1"/>
    <property type="molecule type" value="Genomic_DNA"/>
</dbReference>
<gene>
    <name evidence="10" type="ORF">LRAMOSA09091</name>
</gene>
<feature type="transmembrane region" description="Helical" evidence="8">
    <location>
        <begin position="407"/>
        <end position="427"/>
    </location>
</feature>
<dbReference type="GO" id="GO:0015137">
    <property type="term" value="F:citrate transmembrane transporter activity"/>
    <property type="evidence" value="ECO:0007669"/>
    <property type="project" value="UniProtKB-ARBA"/>
</dbReference>
<feature type="transmembrane region" description="Helical" evidence="8">
    <location>
        <begin position="85"/>
        <end position="105"/>
    </location>
</feature>
<dbReference type="FunFam" id="1.20.1720.10:FF:000009">
    <property type="entry name" value="MFS multidrug transporter"/>
    <property type="match status" value="1"/>
</dbReference>
<reference evidence="10" key="1">
    <citation type="journal article" date="2014" name="Genome Announc.">
        <title>De novo whole-genome sequence and genome annotation of Lichtheimia ramosa.</title>
        <authorList>
            <person name="Linde J."/>
            <person name="Schwartze V."/>
            <person name="Binder U."/>
            <person name="Lass-Florl C."/>
            <person name="Voigt K."/>
            <person name="Horn F."/>
        </authorList>
    </citation>
    <scope>NUCLEOTIDE SEQUENCE</scope>
    <source>
        <strain evidence="10">JMRC FSU:6197</strain>
    </source>
</reference>
<feature type="region of interest" description="Disordered" evidence="7">
    <location>
        <begin position="1"/>
        <end position="33"/>
    </location>
</feature>
<dbReference type="PROSITE" id="PS50850">
    <property type="entry name" value="MFS"/>
    <property type="match status" value="1"/>
</dbReference>
<dbReference type="InterPro" id="IPR020846">
    <property type="entry name" value="MFS_dom"/>
</dbReference>
<accession>A0A077WHT8</accession>
<feature type="compositionally biased region" description="Low complexity" evidence="7">
    <location>
        <begin position="8"/>
        <end position="17"/>
    </location>
</feature>
<keyword evidence="5 8" id="KW-0472">Membrane</keyword>
<dbReference type="InterPro" id="IPR036259">
    <property type="entry name" value="MFS_trans_sf"/>
</dbReference>
<evidence type="ECO:0000259" key="9">
    <source>
        <dbReference type="PROSITE" id="PS50850"/>
    </source>
</evidence>
<keyword evidence="2" id="KW-0813">Transport</keyword>
<evidence type="ECO:0000256" key="5">
    <source>
        <dbReference type="ARBA" id="ARBA00023136"/>
    </source>
</evidence>
<dbReference type="GO" id="GO:0140115">
    <property type="term" value="P:export across plasma membrane"/>
    <property type="evidence" value="ECO:0007669"/>
    <property type="project" value="UniProtKB-ARBA"/>
</dbReference>
<keyword evidence="6" id="KW-0325">Glycoprotein</keyword>
<name>A0A077WHT8_9FUNG</name>
<keyword evidence="4 8" id="KW-1133">Transmembrane helix</keyword>
<evidence type="ECO:0000256" key="3">
    <source>
        <dbReference type="ARBA" id="ARBA00022692"/>
    </source>
</evidence>
<evidence type="ECO:0000256" key="8">
    <source>
        <dbReference type="SAM" id="Phobius"/>
    </source>
</evidence>
<dbReference type="OrthoDB" id="440553at2759"/>
<feature type="transmembrane region" description="Helical" evidence="8">
    <location>
        <begin position="147"/>
        <end position="168"/>
    </location>
</feature>
<evidence type="ECO:0000256" key="7">
    <source>
        <dbReference type="SAM" id="MobiDB-lite"/>
    </source>
</evidence>
<dbReference type="SUPFAM" id="SSF103473">
    <property type="entry name" value="MFS general substrate transporter"/>
    <property type="match status" value="1"/>
</dbReference>
<proteinExistence type="predicted"/>
<feature type="transmembrane region" description="Helical" evidence="8">
    <location>
        <begin position="117"/>
        <end position="135"/>
    </location>
</feature>
<evidence type="ECO:0000256" key="6">
    <source>
        <dbReference type="ARBA" id="ARBA00023180"/>
    </source>
</evidence>
<dbReference type="PANTHER" id="PTHR23502">
    <property type="entry name" value="MAJOR FACILITATOR SUPERFAMILY"/>
    <property type="match status" value="1"/>
</dbReference>
<evidence type="ECO:0000313" key="10">
    <source>
        <dbReference type="EMBL" id="CDS06563.1"/>
    </source>
</evidence>
<dbReference type="Pfam" id="PF07690">
    <property type="entry name" value="MFS_1"/>
    <property type="match status" value="1"/>
</dbReference>
<dbReference type="GO" id="GO:0005886">
    <property type="term" value="C:plasma membrane"/>
    <property type="evidence" value="ECO:0007669"/>
    <property type="project" value="TreeGrafter"/>
</dbReference>
<evidence type="ECO:0000256" key="1">
    <source>
        <dbReference type="ARBA" id="ARBA00004141"/>
    </source>
</evidence>
<feature type="transmembrane region" description="Helical" evidence="8">
    <location>
        <begin position="471"/>
        <end position="495"/>
    </location>
</feature>
<comment type="subcellular location">
    <subcellularLocation>
        <location evidence="1">Membrane</location>
        <topology evidence="1">Multi-pass membrane protein</topology>
    </subcellularLocation>
</comment>
<sequence>MMGPKQQSSISDTTSTIPPEVLEASSVPDKDHTEKAEEEYTVFSKPKRIFIAVLVSFAGLLSTFSSNVYYPALTEITKEFEVSTAWVNTSVSVYMIFQAFSPSFWGSLADIWGRRPVYIMTGLLYVGVCAGLANAPSFPSLLLLRMLQAAGSSSVIALGVGVLGDIIVPAERGAYFSACISCQLMATSLGPVIGGAIAQTLSWRWIFYMLMMIGGSALVTIFFFLPETLRSLVGNGSGYANPTPTQWLRKKALQARNDHVKAPSLSRFLQFPRIWQPFLYLLQPDIACMMISNGLVIAMLSVYMTTTPTYFEAIYGFNELQIGLCYLPFSGGCVMASFFQGHILNRDFRSVARKLGYTSAEELKSGKLPADFPIFKARLRTIWIQILLLQAVTICYGWVLYKQVHLAAPLVLQFLAGYAIASVVTVYQTLSIDLYSGKGASIGATNNIVRSLLGAAGTACVEPGIEGIGIGWMFTVLGLILFIASGLVPIMVALGPRWWRRRCEKRQVKNKGYRQ</sequence>
<organism evidence="10">
    <name type="scientific">Lichtheimia ramosa</name>
    <dbReference type="NCBI Taxonomy" id="688394"/>
    <lineage>
        <taxon>Eukaryota</taxon>
        <taxon>Fungi</taxon>
        <taxon>Fungi incertae sedis</taxon>
        <taxon>Mucoromycota</taxon>
        <taxon>Mucoromycotina</taxon>
        <taxon>Mucoromycetes</taxon>
        <taxon>Mucorales</taxon>
        <taxon>Lichtheimiaceae</taxon>
        <taxon>Lichtheimia</taxon>
    </lineage>
</organism>
<feature type="transmembrane region" description="Helical" evidence="8">
    <location>
        <begin position="49"/>
        <end position="70"/>
    </location>
</feature>
<dbReference type="Gene3D" id="1.20.1250.20">
    <property type="entry name" value="MFS general substrate transporter like domains"/>
    <property type="match status" value="1"/>
</dbReference>
<evidence type="ECO:0000256" key="2">
    <source>
        <dbReference type="ARBA" id="ARBA00022448"/>
    </source>
</evidence>
<feature type="transmembrane region" description="Helical" evidence="8">
    <location>
        <begin position="320"/>
        <end position="339"/>
    </location>
</feature>
<feature type="transmembrane region" description="Helical" evidence="8">
    <location>
        <begin position="175"/>
        <end position="199"/>
    </location>
</feature>
<dbReference type="InterPro" id="IPR011701">
    <property type="entry name" value="MFS"/>
</dbReference>
<feature type="domain" description="Major facilitator superfamily (MFS) profile" evidence="9">
    <location>
        <begin position="51"/>
        <end position="496"/>
    </location>
</feature>